<keyword evidence="2" id="KW-1185">Reference proteome</keyword>
<organism evidence="1 2">
    <name type="scientific">Nocardioides kongjuensis</name>
    <dbReference type="NCBI Taxonomy" id="349522"/>
    <lineage>
        <taxon>Bacteria</taxon>
        <taxon>Bacillati</taxon>
        <taxon>Actinomycetota</taxon>
        <taxon>Actinomycetes</taxon>
        <taxon>Propionibacteriales</taxon>
        <taxon>Nocardioidaceae</taxon>
        <taxon>Nocardioides</taxon>
    </lineage>
</organism>
<protein>
    <submittedName>
        <fullName evidence="1">SAM-dependent methyltransferase</fullName>
    </submittedName>
</protein>
<dbReference type="SUPFAM" id="SSF53335">
    <property type="entry name" value="S-adenosyl-L-methionine-dependent methyltransferases"/>
    <property type="match status" value="1"/>
</dbReference>
<dbReference type="Proteomes" id="UP000582231">
    <property type="component" value="Unassembled WGS sequence"/>
</dbReference>
<reference evidence="1 2" key="1">
    <citation type="submission" date="2020-07" db="EMBL/GenBank/DDBJ databases">
        <title>Sequencing the genomes of 1000 actinobacteria strains.</title>
        <authorList>
            <person name="Klenk H.-P."/>
        </authorList>
    </citation>
    <scope>NUCLEOTIDE SEQUENCE [LARGE SCALE GENOMIC DNA]</scope>
    <source>
        <strain evidence="1 2">DSM 19082</strain>
    </source>
</reference>
<dbReference type="InterPro" id="IPR029063">
    <property type="entry name" value="SAM-dependent_MTases_sf"/>
</dbReference>
<keyword evidence="1" id="KW-0808">Transferase</keyword>
<comment type="caution">
    <text evidence="1">The sequence shown here is derived from an EMBL/GenBank/DDBJ whole genome shotgun (WGS) entry which is preliminary data.</text>
</comment>
<dbReference type="GO" id="GO:0032259">
    <property type="term" value="P:methylation"/>
    <property type="evidence" value="ECO:0007669"/>
    <property type="project" value="UniProtKB-KW"/>
</dbReference>
<dbReference type="GO" id="GO:0008168">
    <property type="term" value="F:methyltransferase activity"/>
    <property type="evidence" value="ECO:0007669"/>
    <property type="project" value="UniProtKB-KW"/>
</dbReference>
<keyword evidence="1" id="KW-0489">Methyltransferase</keyword>
<name>A0A852RFY4_9ACTN</name>
<accession>A0A852RFY4</accession>
<dbReference type="Gene3D" id="3.40.50.150">
    <property type="entry name" value="Vaccinia Virus protein VP39"/>
    <property type="match status" value="1"/>
</dbReference>
<dbReference type="AlphaFoldDB" id="A0A852RFY4"/>
<evidence type="ECO:0000313" key="2">
    <source>
        <dbReference type="Proteomes" id="UP000582231"/>
    </source>
</evidence>
<evidence type="ECO:0000313" key="1">
    <source>
        <dbReference type="EMBL" id="NYD32217.1"/>
    </source>
</evidence>
<dbReference type="EMBL" id="JACCBF010000001">
    <property type="protein sequence ID" value="NYD32217.1"/>
    <property type="molecule type" value="Genomic_DNA"/>
</dbReference>
<sequence>MKAKTAARRAASKVVHYRGGLLDPRRRQCNVCGKRGRFSDITADLDSTLAAHGSRYRVADFETLNARYYQCLECGASDRDRLYLLWFERFLSRGPRRRVLEFAPSRPLEARLRERPDVDYRSADLFMPDVDDVVDITDMKGYPDGAFEVFICSHVLEHVDSDAAAISELHRILAPGGRGIAMVPIAPDGAFDEDVSETDVSERWRRFGQDDHVRLYDRTTFVRNLAAGGFVVEQLGWRAFGLQRMLRHALAPRSVLYVVTKPATT</sequence>
<dbReference type="Pfam" id="PF13489">
    <property type="entry name" value="Methyltransf_23"/>
    <property type="match status" value="1"/>
</dbReference>
<proteinExistence type="predicted"/>
<dbReference type="RefSeq" id="WP_179728425.1">
    <property type="nucleotide sequence ID" value="NZ_BAABEF010000001.1"/>
</dbReference>
<gene>
    <name evidence="1" type="ORF">BJ958_003763</name>
</gene>